<evidence type="ECO:0000313" key="3">
    <source>
        <dbReference type="Proteomes" id="UP000264353"/>
    </source>
</evidence>
<dbReference type="EMBL" id="LS974625">
    <property type="protein sequence ID" value="CAG7862761.1"/>
    <property type="molecule type" value="Genomic_DNA"/>
</dbReference>
<proteinExistence type="predicted"/>
<protein>
    <submittedName>
        <fullName evidence="1">Uncharacterized protein</fullName>
    </submittedName>
</protein>
<dbReference type="EMBL" id="CM010636">
    <property type="protein sequence ID" value="RID45821.1"/>
    <property type="molecule type" value="Genomic_DNA"/>
</dbReference>
<reference evidence="1 4" key="2">
    <citation type="submission" date="2021-07" db="EMBL/GenBank/DDBJ databases">
        <authorList>
            <consortium name="Genoscope - CEA"/>
            <person name="William W."/>
        </authorList>
    </citation>
    <scope>NUCLEOTIDE SEQUENCE [LARGE SCALE GENOMIC DNA]</scope>
</reference>
<accession>A0A397XWT0</accession>
<reference evidence="2 3" key="1">
    <citation type="submission" date="2018-06" db="EMBL/GenBank/DDBJ databases">
        <title>WGS assembly of Brassica rapa FPsc.</title>
        <authorList>
            <person name="Bowman J."/>
            <person name="Kohchi T."/>
            <person name="Yamato K."/>
            <person name="Jenkins J."/>
            <person name="Shu S."/>
            <person name="Ishizaki K."/>
            <person name="Yamaoka S."/>
            <person name="Nishihama R."/>
            <person name="Nakamura Y."/>
            <person name="Berger F."/>
            <person name="Adam C."/>
            <person name="Aki S."/>
            <person name="Althoff F."/>
            <person name="Araki T."/>
            <person name="Arteaga-Vazquez M."/>
            <person name="Balasubrmanian S."/>
            <person name="Bauer D."/>
            <person name="Boehm C."/>
            <person name="Briginshaw L."/>
            <person name="Caballero-Perez J."/>
            <person name="Catarino B."/>
            <person name="Chen F."/>
            <person name="Chiyoda S."/>
            <person name="Chovatia M."/>
            <person name="Davies K."/>
            <person name="Delmans M."/>
            <person name="Demura T."/>
            <person name="Dierschke T."/>
            <person name="Dolan L."/>
            <person name="Dorantes-Acosta A."/>
            <person name="Eklund D."/>
            <person name="Florent S."/>
            <person name="Flores-Sandoval E."/>
            <person name="Fujiyama A."/>
            <person name="Fukuzawa H."/>
            <person name="Galik B."/>
            <person name="Grimanelli D."/>
            <person name="Grimwood J."/>
            <person name="Grossniklaus U."/>
            <person name="Hamada T."/>
            <person name="Haseloff J."/>
            <person name="Hetherington A."/>
            <person name="Higo A."/>
            <person name="Hirakawa Y."/>
            <person name="Hundley H."/>
            <person name="Ikeda Y."/>
            <person name="Inoue K."/>
            <person name="Inoue S."/>
            <person name="Ishida S."/>
            <person name="Jia Q."/>
            <person name="Kakita M."/>
            <person name="Kanazawa T."/>
            <person name="Kawai Y."/>
            <person name="Kawashima T."/>
            <person name="Kennedy M."/>
            <person name="Kinose K."/>
            <person name="Kinoshita T."/>
            <person name="Kohara Y."/>
            <person name="Koide E."/>
            <person name="Komatsu K."/>
            <person name="Kopischke S."/>
            <person name="Kubo M."/>
            <person name="Kyozuka J."/>
            <person name="Lagercrantz U."/>
            <person name="Lin S."/>
            <person name="Lindquist E."/>
            <person name="Lipzen A."/>
            <person name="Lu C."/>
            <person name="Luna E."/>
            <person name="Martienssen R."/>
            <person name="Minamino N."/>
            <person name="Mizutani M."/>
            <person name="Mizutani M."/>
            <person name="Mochizuki N."/>
            <person name="Monte I."/>
            <person name="Mosher R."/>
            <person name="Nagasaki H."/>
            <person name="Nakagami H."/>
            <person name="Naramoto S."/>
            <person name="Nishitani K."/>
            <person name="Ohtani M."/>
            <person name="Okamoto T."/>
            <person name="Okumura M."/>
            <person name="Phillips J."/>
            <person name="Pollak B."/>
            <person name="Reinders A."/>
            <person name="Roevekamp M."/>
            <person name="Sano R."/>
            <person name="Sawa S."/>
            <person name="Schmid M."/>
            <person name="Shirakawa M."/>
            <person name="Solano R."/>
            <person name="Spunde A."/>
            <person name="Suetsugu N."/>
            <person name="Sugano S."/>
            <person name="Sugiyama A."/>
            <person name="Sun R."/>
            <person name="Suzuki Y."/>
            <person name="Takenaka M."/>
            <person name="Takezawa D."/>
            <person name="Tomogane H."/>
            <person name="Tsuzuki M."/>
            <person name="Ueda T."/>
            <person name="Umeda M."/>
            <person name="Ward J."/>
            <person name="Watanabe Y."/>
            <person name="Yazaki K."/>
            <person name="Yokoyama R."/>
            <person name="Yoshitake Y."/>
            <person name="Yotsui I."/>
            <person name="Zachgo S."/>
            <person name="Schmutz J."/>
        </authorList>
    </citation>
    <scope>NUCLEOTIDE SEQUENCE [LARGE SCALE GENOMIC DNA]</scope>
    <source>
        <strain evidence="3">cv. B-3</strain>
    </source>
</reference>
<evidence type="ECO:0000313" key="2">
    <source>
        <dbReference type="EMBL" id="RID45821.1"/>
    </source>
</evidence>
<dbReference type="Proteomes" id="UP000264353">
    <property type="component" value="Chromosome A9"/>
</dbReference>
<sequence length="108" mass="12590">MFMLRENHCFLDSGIASLKPVLPDSHRGFLRRFPGDTERVRTQVRCLWKDRVARNPYQLAVSSLVARSNNYSCFFLDKNHNVLSKPETPIFFLNAIAVQIHRIVFQLL</sequence>
<organism evidence="2 3">
    <name type="scientific">Brassica campestris</name>
    <name type="common">Field mustard</name>
    <dbReference type="NCBI Taxonomy" id="3711"/>
    <lineage>
        <taxon>Eukaryota</taxon>
        <taxon>Viridiplantae</taxon>
        <taxon>Streptophyta</taxon>
        <taxon>Embryophyta</taxon>
        <taxon>Tracheophyta</taxon>
        <taxon>Spermatophyta</taxon>
        <taxon>Magnoliopsida</taxon>
        <taxon>eudicotyledons</taxon>
        <taxon>Gunneridae</taxon>
        <taxon>Pentapetalae</taxon>
        <taxon>rosids</taxon>
        <taxon>malvids</taxon>
        <taxon>Brassicales</taxon>
        <taxon>Brassicaceae</taxon>
        <taxon>Brassiceae</taxon>
        <taxon>Brassica</taxon>
    </lineage>
</organism>
<name>A0A397XWT0_BRACM</name>
<dbReference type="Proteomes" id="UP000694005">
    <property type="component" value="Chromosome A09"/>
</dbReference>
<dbReference type="AlphaFoldDB" id="A0A397XWT0"/>
<evidence type="ECO:0000313" key="4">
    <source>
        <dbReference type="Proteomes" id="UP000694005"/>
    </source>
</evidence>
<dbReference type="Gramene" id="A09p32280.2_BraZ1">
    <property type="protein sequence ID" value="A09p32280.2_BraZ1.CDS.1"/>
    <property type="gene ID" value="A09g32280.2_BraZ1"/>
</dbReference>
<gene>
    <name evidence="1" type="ORF">BRAPAZ1V2_A09P32280.2</name>
    <name evidence="2" type="ORF">BRARA_I02518</name>
</gene>
<evidence type="ECO:0000313" key="1">
    <source>
        <dbReference type="EMBL" id="CAG7862761.1"/>
    </source>
</evidence>